<dbReference type="Pfam" id="PF09335">
    <property type="entry name" value="VTT_dom"/>
    <property type="match status" value="1"/>
</dbReference>
<keyword evidence="10" id="KW-1185">Reference proteome</keyword>
<dbReference type="AlphaFoldDB" id="A0A4Z0BMR8"/>
<dbReference type="SMART" id="SM00014">
    <property type="entry name" value="acidPPc"/>
    <property type="match status" value="1"/>
</dbReference>
<dbReference type="Pfam" id="PF14067">
    <property type="entry name" value="LssY_C"/>
    <property type="match status" value="1"/>
</dbReference>
<feature type="transmembrane region" description="Helical" evidence="7">
    <location>
        <begin position="326"/>
        <end position="343"/>
    </location>
</feature>
<dbReference type="Gene3D" id="1.20.144.10">
    <property type="entry name" value="Phosphatidic acid phosphatase type 2/haloperoxidase"/>
    <property type="match status" value="2"/>
</dbReference>
<organism evidence="9 10">
    <name type="scientific">Ramlibacter humi</name>
    <dbReference type="NCBI Taxonomy" id="2530451"/>
    <lineage>
        <taxon>Bacteria</taxon>
        <taxon>Pseudomonadati</taxon>
        <taxon>Pseudomonadota</taxon>
        <taxon>Betaproteobacteria</taxon>
        <taxon>Burkholderiales</taxon>
        <taxon>Comamonadaceae</taxon>
        <taxon>Ramlibacter</taxon>
    </lineage>
</organism>
<keyword evidence="6 7" id="KW-0472">Membrane</keyword>
<dbReference type="InterPro" id="IPR000326">
    <property type="entry name" value="PAP2/HPO"/>
</dbReference>
<comment type="subcellular location">
    <subcellularLocation>
        <location evidence="1">Cell membrane</location>
        <topology evidence="1">Multi-pass membrane protein</topology>
    </subcellularLocation>
</comment>
<feature type="transmembrane region" description="Helical" evidence="7">
    <location>
        <begin position="113"/>
        <end position="136"/>
    </location>
</feature>
<keyword evidence="5 7" id="KW-1133">Transmembrane helix</keyword>
<feature type="transmembrane region" description="Helical" evidence="7">
    <location>
        <begin position="34"/>
        <end position="52"/>
    </location>
</feature>
<keyword evidence="3" id="KW-1003">Cell membrane</keyword>
<dbReference type="Proteomes" id="UP000297839">
    <property type="component" value="Unassembled WGS sequence"/>
</dbReference>
<dbReference type="CDD" id="cd03392">
    <property type="entry name" value="PAP2_like_2"/>
    <property type="match status" value="1"/>
</dbReference>
<dbReference type="PANTHER" id="PTHR30353:SF15">
    <property type="entry name" value="INNER MEMBRANE PROTEIN YABI"/>
    <property type="match status" value="1"/>
</dbReference>
<feature type="transmembrane region" description="Helical" evidence="7">
    <location>
        <begin position="363"/>
        <end position="383"/>
    </location>
</feature>
<dbReference type="InterPro" id="IPR025902">
    <property type="entry name" value="LssY-like-C_dom"/>
</dbReference>
<keyword evidence="4 7" id="KW-0812">Transmembrane</keyword>
<evidence type="ECO:0000256" key="3">
    <source>
        <dbReference type="ARBA" id="ARBA00022475"/>
    </source>
</evidence>
<feature type="transmembrane region" description="Helical" evidence="7">
    <location>
        <begin position="7"/>
        <end position="28"/>
    </location>
</feature>
<comment type="similarity">
    <text evidence="2">Belongs to the DedA family.</text>
</comment>
<evidence type="ECO:0000256" key="1">
    <source>
        <dbReference type="ARBA" id="ARBA00004651"/>
    </source>
</evidence>
<dbReference type="EMBL" id="SMLK01000004">
    <property type="protein sequence ID" value="TFZ00131.1"/>
    <property type="molecule type" value="Genomic_DNA"/>
</dbReference>
<reference evidence="9 10" key="1">
    <citation type="submission" date="2019-03" db="EMBL/GenBank/DDBJ databases">
        <title>Ramlibacter sp. 18x22-1, whole genome shotgun sequence.</title>
        <authorList>
            <person name="Zhang X."/>
            <person name="Feng G."/>
            <person name="Zhu H."/>
        </authorList>
    </citation>
    <scope>NUCLEOTIDE SEQUENCE [LARGE SCALE GENOMIC DNA]</scope>
    <source>
        <strain evidence="9 10">18x22-1</strain>
    </source>
</reference>
<evidence type="ECO:0000256" key="5">
    <source>
        <dbReference type="ARBA" id="ARBA00022989"/>
    </source>
</evidence>
<feature type="transmembrane region" description="Helical" evidence="7">
    <location>
        <begin position="243"/>
        <end position="262"/>
    </location>
</feature>
<protein>
    <submittedName>
        <fullName evidence="9">Phosphatase PAP2 family protein</fullName>
    </submittedName>
</protein>
<dbReference type="InterPro" id="IPR032816">
    <property type="entry name" value="VTT_dom"/>
</dbReference>
<feature type="transmembrane region" description="Helical" evidence="7">
    <location>
        <begin position="395"/>
        <end position="415"/>
    </location>
</feature>
<accession>A0A4Z0BMR8</accession>
<name>A0A4Z0BMR8_9BURK</name>
<dbReference type="Pfam" id="PF01569">
    <property type="entry name" value="PAP2"/>
    <property type="match status" value="1"/>
</dbReference>
<evidence type="ECO:0000256" key="7">
    <source>
        <dbReference type="SAM" id="Phobius"/>
    </source>
</evidence>
<dbReference type="InterPro" id="IPR032818">
    <property type="entry name" value="DedA-like"/>
</dbReference>
<sequence>MQHTFDAFLRAAGHHPVVALAFIGAIAFAESVAILGTFVPAAVVMFAAGVLVGQGTLDLGWTLGITVAGAVAGDAMSYELGRHGQDRVRAWAFFRRYPGAMDRAGRLIDRHGAVSVVIARFTGAVRAFVPLLAGLARMPPVRFYTINVASALLWAPAHILPGVVFGASLHLAEQASGRLAMLVLLLAALVWGAVWLARLTLRAIIPFTRWLRGRAMGAIGHRTQWWARLLRLFLDPASPGSEALFAGLAILLGSMWVFLGIAEDVVSGDPLVAVDQTVSTFLQQLRTQPMDHAMVLVTEMGSVGVLIPVAVAVLAWLLARRCWRTAGYWAATVASSELVVWVLKRTLGRHRPVELYQGLEQFSFPSGHATNSAVVLAFLAFLLTRGQSPRWRIAVAGTTAVYVALVGFSRLYLGAHWLSDVLGGFSFGLAAVALSSMVYTQHAVRETIEPRRLALVAGAVLLVAGAAWSAWHAPADLRMYAVHATPQATTLQAWAGGGWRLLPTHRREIAHEAREPITLQVACTEQALREALRRSGWEPAPRLSMASALQAIAPSPELSELPVLPKYDGGLESKLNLMQPAARGDRTRNVLRLWRSRWELPGGVPIWYGAFARQHQTHANYGLIRERPQPAREFTGSLPAAGLVPAVAHGPAQEPELLVCEGG</sequence>
<feature type="transmembrane region" description="Helical" evidence="7">
    <location>
        <begin position="143"/>
        <end position="167"/>
    </location>
</feature>
<evidence type="ECO:0000313" key="9">
    <source>
        <dbReference type="EMBL" id="TFZ00131.1"/>
    </source>
</evidence>
<evidence type="ECO:0000259" key="8">
    <source>
        <dbReference type="SMART" id="SM00014"/>
    </source>
</evidence>
<dbReference type="SUPFAM" id="SSF48317">
    <property type="entry name" value="Acid phosphatase/Vanadium-dependent haloperoxidase"/>
    <property type="match status" value="1"/>
</dbReference>
<evidence type="ECO:0000256" key="4">
    <source>
        <dbReference type="ARBA" id="ARBA00022692"/>
    </source>
</evidence>
<evidence type="ECO:0000256" key="6">
    <source>
        <dbReference type="ARBA" id="ARBA00023136"/>
    </source>
</evidence>
<comment type="caution">
    <text evidence="9">The sequence shown here is derived from an EMBL/GenBank/DDBJ whole genome shotgun (WGS) entry which is preliminary data.</text>
</comment>
<feature type="transmembrane region" description="Helical" evidence="7">
    <location>
        <begin position="59"/>
        <end position="78"/>
    </location>
</feature>
<dbReference type="RefSeq" id="WP_135250318.1">
    <property type="nucleotide sequence ID" value="NZ_SMLK01000004.1"/>
</dbReference>
<evidence type="ECO:0000313" key="10">
    <source>
        <dbReference type="Proteomes" id="UP000297839"/>
    </source>
</evidence>
<evidence type="ECO:0000256" key="2">
    <source>
        <dbReference type="ARBA" id="ARBA00010792"/>
    </source>
</evidence>
<feature type="transmembrane region" description="Helical" evidence="7">
    <location>
        <begin position="421"/>
        <end position="440"/>
    </location>
</feature>
<dbReference type="GO" id="GO:0005886">
    <property type="term" value="C:plasma membrane"/>
    <property type="evidence" value="ECO:0007669"/>
    <property type="project" value="UniProtKB-SubCell"/>
</dbReference>
<proteinExistence type="inferred from homology"/>
<dbReference type="InterPro" id="IPR036938">
    <property type="entry name" value="PAP2/HPO_sf"/>
</dbReference>
<feature type="transmembrane region" description="Helical" evidence="7">
    <location>
        <begin position="179"/>
        <end position="201"/>
    </location>
</feature>
<feature type="domain" description="Phosphatidic acid phosphatase type 2/haloperoxidase" evidence="8">
    <location>
        <begin position="326"/>
        <end position="436"/>
    </location>
</feature>
<feature type="transmembrane region" description="Helical" evidence="7">
    <location>
        <begin position="300"/>
        <end position="319"/>
    </location>
</feature>
<dbReference type="OrthoDB" id="9780918at2"/>
<dbReference type="PANTHER" id="PTHR30353">
    <property type="entry name" value="INNER MEMBRANE PROTEIN DEDA-RELATED"/>
    <property type="match status" value="1"/>
</dbReference>
<gene>
    <name evidence="9" type="ORF">EZ216_13565</name>
</gene>
<feature type="transmembrane region" description="Helical" evidence="7">
    <location>
        <begin position="452"/>
        <end position="471"/>
    </location>
</feature>